<dbReference type="Gene3D" id="3.40.50.1110">
    <property type="entry name" value="SGNH hydrolase"/>
    <property type="match status" value="1"/>
</dbReference>
<dbReference type="Pfam" id="PF13472">
    <property type="entry name" value="Lipase_GDSL_2"/>
    <property type="match status" value="1"/>
</dbReference>
<dbReference type="PANTHER" id="PTHR30383">
    <property type="entry name" value="THIOESTERASE 1/PROTEASE 1/LYSOPHOSPHOLIPASE L1"/>
    <property type="match status" value="1"/>
</dbReference>
<dbReference type="GO" id="GO:0004622">
    <property type="term" value="F:phosphatidylcholine lysophospholipase activity"/>
    <property type="evidence" value="ECO:0007669"/>
    <property type="project" value="TreeGrafter"/>
</dbReference>
<sequence length="461" mass="52712">MKKAFLLLAGISLSVWASAQKIAPFKAGDRVAFVGNSITDGGHYHSYIWLYYMTHYPNMRITCFNAGIGGDVIGQIYDRFDDDVLDKKPNVLTLTWGMNDSGYFEWYRADAQDVMDKRIQGSYKYYGMLEDKLKRLSDIKKIFILGSPYDETSKFTTKNIYPKKSIAFSKIIDFQQEAAKRNGYGYVDFYHPMAAINLREQAKDSTFSLTPNDRVHPDNDGHLVMAYLFLKAQGLDNQYVADLSINAQSKKVLKAVNCRISNVTAGADSVAFNYLANSLPYPIDTIPRGWGNRKKQADALKVVPFTKDFNQELLSVKGLKDGDYKVMIDGEQIGNWSARQLADGVNMAEITTTPQYQQAIQVRELNEERWDIERRTRMYVWMQYDFLKGKGLLHNDSNAAMDTVKKYAVKDIFVNGNKDNYSRARYKSLRDAWQKETDVLTDQIYAINKPKNHRITIIAAK</sequence>
<dbReference type="AlphaFoldDB" id="A0A5B8VUG9"/>
<evidence type="ECO:0000259" key="2">
    <source>
        <dbReference type="Pfam" id="PF13472"/>
    </source>
</evidence>
<keyword evidence="4" id="KW-1185">Reference proteome</keyword>
<dbReference type="PANTHER" id="PTHR30383:SF5">
    <property type="entry name" value="SGNH HYDROLASE-TYPE ESTERASE DOMAIN-CONTAINING PROTEIN"/>
    <property type="match status" value="1"/>
</dbReference>
<feature type="domain" description="SGNH hydrolase-type esterase" evidence="2">
    <location>
        <begin position="33"/>
        <end position="222"/>
    </location>
</feature>
<feature type="chain" id="PRO_5022823741" evidence="1">
    <location>
        <begin position="20"/>
        <end position="461"/>
    </location>
</feature>
<accession>A0A5B8VUG9</accession>
<dbReference type="CDD" id="cd01834">
    <property type="entry name" value="SGNH_hydrolase_like_2"/>
    <property type="match status" value="1"/>
</dbReference>
<gene>
    <name evidence="3" type="ORF">FSB76_03790</name>
</gene>
<dbReference type="EMBL" id="CP042437">
    <property type="protein sequence ID" value="QEC75110.1"/>
    <property type="molecule type" value="Genomic_DNA"/>
</dbReference>
<dbReference type="KEGG" id="mgk:FSB76_03790"/>
<dbReference type="RefSeq" id="WP_147052265.1">
    <property type="nucleotide sequence ID" value="NZ_CP042437.1"/>
</dbReference>
<evidence type="ECO:0000313" key="4">
    <source>
        <dbReference type="Proteomes" id="UP000321362"/>
    </source>
</evidence>
<feature type="signal peptide" evidence="1">
    <location>
        <begin position="1"/>
        <end position="19"/>
    </location>
</feature>
<protein>
    <submittedName>
        <fullName evidence="3">SGNH/GDSL hydrolase family protein</fullName>
    </submittedName>
</protein>
<reference evidence="3 4" key="1">
    <citation type="journal article" date="2013" name="J. Microbiol.">
        <title>Mucilaginibacter ginsenosidivorax sp. nov., with ginsenoside converting activity isolated from sediment.</title>
        <authorList>
            <person name="Kim J.K."/>
            <person name="Choi T.E."/>
            <person name="Liu Q.M."/>
            <person name="Park H.Y."/>
            <person name="Yi T.H."/>
            <person name="Yoon M.H."/>
            <person name="Kim S.C."/>
            <person name="Im W.T."/>
        </authorList>
    </citation>
    <scope>NUCLEOTIDE SEQUENCE [LARGE SCALE GENOMIC DNA]</scope>
    <source>
        <strain evidence="3 4">KHI28</strain>
    </source>
</reference>
<dbReference type="SUPFAM" id="SSF52266">
    <property type="entry name" value="SGNH hydrolase"/>
    <property type="match status" value="1"/>
</dbReference>
<dbReference type="Proteomes" id="UP000321362">
    <property type="component" value="Chromosome"/>
</dbReference>
<proteinExistence type="predicted"/>
<keyword evidence="1" id="KW-0732">Signal</keyword>
<keyword evidence="3" id="KW-0378">Hydrolase</keyword>
<dbReference type="InterPro" id="IPR036514">
    <property type="entry name" value="SGNH_hydro_sf"/>
</dbReference>
<dbReference type="InterPro" id="IPR013830">
    <property type="entry name" value="SGNH_hydro"/>
</dbReference>
<organism evidence="3 4">
    <name type="scientific">Mucilaginibacter ginsenosidivorax</name>
    <dbReference type="NCBI Taxonomy" id="862126"/>
    <lineage>
        <taxon>Bacteria</taxon>
        <taxon>Pseudomonadati</taxon>
        <taxon>Bacteroidota</taxon>
        <taxon>Sphingobacteriia</taxon>
        <taxon>Sphingobacteriales</taxon>
        <taxon>Sphingobacteriaceae</taxon>
        <taxon>Mucilaginibacter</taxon>
    </lineage>
</organism>
<evidence type="ECO:0000256" key="1">
    <source>
        <dbReference type="SAM" id="SignalP"/>
    </source>
</evidence>
<name>A0A5B8VUG9_9SPHI</name>
<evidence type="ECO:0000313" key="3">
    <source>
        <dbReference type="EMBL" id="QEC75110.1"/>
    </source>
</evidence>
<dbReference type="InterPro" id="IPR051532">
    <property type="entry name" value="Ester_Hydrolysis_Enzymes"/>
</dbReference>
<dbReference type="OrthoDB" id="9774205at2"/>